<dbReference type="RefSeq" id="WP_184156205.1">
    <property type="nucleotide sequence ID" value="NZ_JACHKA010000001.1"/>
</dbReference>
<evidence type="ECO:0000313" key="1">
    <source>
        <dbReference type="EMBL" id="MBB5987616.1"/>
    </source>
</evidence>
<protein>
    <recommendedName>
        <fullName evidence="3">TonB C-terminal domain-containing protein</fullName>
    </recommendedName>
</protein>
<evidence type="ECO:0000313" key="2">
    <source>
        <dbReference type="Proteomes" id="UP001138540"/>
    </source>
</evidence>
<dbReference type="EMBL" id="JACHKA010000001">
    <property type="protein sequence ID" value="MBB5987616.1"/>
    <property type="molecule type" value="Genomic_DNA"/>
</dbReference>
<dbReference type="Proteomes" id="UP001138540">
    <property type="component" value="Unassembled WGS sequence"/>
</dbReference>
<comment type="caution">
    <text evidence="1">The sequence shown here is derived from an EMBL/GenBank/DDBJ whole genome shotgun (WGS) entry which is preliminary data.</text>
</comment>
<sequence>MITAFLMMLATSTSEMPAVPTRLDTVPVIENWQGRSLSPRWSFDAQKVYRRGECHSAVNWRGSQLLEVDVLFLLAGDGTLLKVVPVNSECAEIDNFIGKRVTERLKSSFPASGSAEPQWMKSQVRFLWSD</sequence>
<evidence type="ECO:0008006" key="3">
    <source>
        <dbReference type="Google" id="ProtNLM"/>
    </source>
</evidence>
<keyword evidence="2" id="KW-1185">Reference proteome</keyword>
<proteinExistence type="predicted"/>
<accession>A0ABR6NK05</accession>
<gene>
    <name evidence="1" type="ORF">HNP60_003590</name>
</gene>
<name>A0ABR6NK05_9SPHN</name>
<organism evidence="1 2">
    <name type="scientific">Sphingobium lignivorans</name>
    <dbReference type="NCBI Taxonomy" id="2735886"/>
    <lineage>
        <taxon>Bacteria</taxon>
        <taxon>Pseudomonadati</taxon>
        <taxon>Pseudomonadota</taxon>
        <taxon>Alphaproteobacteria</taxon>
        <taxon>Sphingomonadales</taxon>
        <taxon>Sphingomonadaceae</taxon>
        <taxon>Sphingobium</taxon>
    </lineage>
</organism>
<reference evidence="1 2" key="1">
    <citation type="submission" date="2020-08" db="EMBL/GenBank/DDBJ databases">
        <title>Exploring microbial biodiversity for novel pathways involved in the catabolism of aromatic compounds derived from lignin.</title>
        <authorList>
            <person name="Elkins J."/>
        </authorList>
    </citation>
    <scope>NUCLEOTIDE SEQUENCE [LARGE SCALE GENOMIC DNA]</scope>
    <source>
        <strain evidence="1 2">B1D3A</strain>
    </source>
</reference>